<dbReference type="GO" id="GO:0016281">
    <property type="term" value="C:eukaryotic translation initiation factor 4F complex"/>
    <property type="evidence" value="ECO:0007669"/>
    <property type="project" value="TreeGrafter"/>
</dbReference>
<dbReference type="InterPro" id="IPR003890">
    <property type="entry name" value="MIF4G-like_typ-3"/>
</dbReference>
<sequence>MSDDGPKTPPKQRIPTLSEAIEEDSWESWEDTDADTIQLATTPTKPSVLQSPKSPGPLKVYDLDYLLQFKPQPPNMRVKRMFPEPAPPKKEEKKIETDIRQDEKKDKKGKRPDTRMGFGHEPQAARDRPFANIGITSDNRPIVMDPDAALSSNPFMGQPQAGARPLFGTQVGGRGGSSKQQREQRALAKLERRVANPFKATKPESEMQATVKRVQGALNKITPEKYNELFQQMWEDLNEFNLYDVDDDDAMNVLDQVIGMIFEKALGEPSYSNMYADIARHLCDFATAVSQETGNRDAKPLQHFRKMLLDRCQTEFETRLVCLPDDPDERARLEAKHRKRSVGNIKFIAELFKRSMLTEKIMHDVIKNLLLGPPPHSEQHMPAAEELEVLCKLWSAAGQLLDRAEAVEYINYYFAIMSRHSQSYEDTRIRFMLVDIIDLRSNKWVPRRQQETAKTLSEIEDEFHGKGGGPAAPPPRLTPPGDAMRGRHAKDQAKGGAPTKASARTSNSRSPPPPTGGGQQKTGRGSRSSSPPLNTPLSPSSDRASPPVSPATPSGLPVDASVPGKGKQGSSKGQKGKDAKPKAKAQAPTAPKELSNEQMDGKVSWLIGEFAETQNTSEFVECLADLGNINHPSFVARAVYRVVESHKLSNERAVLACMLEVFLQPSEETERSVMKQRQLSLHKGIHLAIRDISEYELWVDSPLLWHDLCELLLALFTKGIVELGFLNTLFPAEFYNQYHDQAQNFILELFSQLKAKEAEWRCCTAFYRVLALMPAKHVPELIQALRAKDLIDTDVTLYVYSALKTQQPGEEILRWLQSRVSPEVVQRHRKVVCQKVVAAVLNYLTAEVASLTGNQAEESKLVAFESSTLASVQSMLRLHLTCEDTEMEIQLQVLVLDEVHRACVQFSFPKGHMARMFRLLYEAGVCSSFAFEDWIEGATDVPDKGKAIFEVNTFLQSLKSQHNDGDAAGNADEDAEDGEESEED</sequence>
<dbReference type="PANTHER" id="PTHR23253">
    <property type="entry name" value="EUKARYOTIC TRANSLATION INITIATION FACTOR 4 GAMMA"/>
    <property type="match status" value="1"/>
</dbReference>
<evidence type="ECO:0000256" key="4">
    <source>
        <dbReference type="SAM" id="MobiDB-lite"/>
    </source>
</evidence>
<evidence type="ECO:0000256" key="3">
    <source>
        <dbReference type="ARBA" id="ARBA00022917"/>
    </source>
</evidence>
<dbReference type="GO" id="GO:0003743">
    <property type="term" value="F:translation initiation factor activity"/>
    <property type="evidence" value="ECO:0007669"/>
    <property type="project" value="UniProtKB-KW"/>
</dbReference>
<dbReference type="AlphaFoldDB" id="A0A7S4LMH5"/>
<evidence type="ECO:0000259" key="5">
    <source>
        <dbReference type="SMART" id="SM00543"/>
    </source>
</evidence>
<keyword evidence="3" id="KW-0648">Protein biosynthesis</keyword>
<feature type="domain" description="MIF4G" evidence="5">
    <location>
        <begin position="211"/>
        <end position="443"/>
    </location>
</feature>
<evidence type="ECO:0000256" key="2">
    <source>
        <dbReference type="ARBA" id="ARBA00022540"/>
    </source>
</evidence>
<feature type="compositionally biased region" description="Acidic residues" evidence="4">
    <location>
        <begin position="971"/>
        <end position="984"/>
    </location>
</feature>
<comment type="similarity">
    <text evidence="1">Belongs to the eukaryotic initiation factor 4G family.</text>
</comment>
<dbReference type="GO" id="GO:0003729">
    <property type="term" value="F:mRNA binding"/>
    <property type="evidence" value="ECO:0007669"/>
    <property type="project" value="TreeGrafter"/>
</dbReference>
<dbReference type="InterPro" id="IPR016024">
    <property type="entry name" value="ARM-type_fold"/>
</dbReference>
<feature type="region of interest" description="Disordered" evidence="4">
    <location>
        <begin position="960"/>
        <end position="984"/>
    </location>
</feature>
<dbReference type="SUPFAM" id="SSF48371">
    <property type="entry name" value="ARM repeat"/>
    <property type="match status" value="3"/>
</dbReference>
<dbReference type="EMBL" id="HBJA01147451">
    <property type="protein sequence ID" value="CAE0839302.1"/>
    <property type="molecule type" value="Transcribed_RNA"/>
</dbReference>
<feature type="region of interest" description="Disordered" evidence="4">
    <location>
        <begin position="1"/>
        <end position="34"/>
    </location>
</feature>
<feature type="region of interest" description="Disordered" evidence="4">
    <location>
        <begin position="457"/>
        <end position="598"/>
    </location>
</feature>
<dbReference type="Pfam" id="PF02854">
    <property type="entry name" value="MIF4G"/>
    <property type="match status" value="1"/>
</dbReference>
<feature type="compositionally biased region" description="Low complexity" evidence="4">
    <location>
        <begin position="521"/>
        <end position="541"/>
    </location>
</feature>
<feature type="compositionally biased region" description="Acidic residues" evidence="4">
    <location>
        <begin position="20"/>
        <end position="34"/>
    </location>
</feature>
<organism evidence="6">
    <name type="scientific">Eutreptiella gymnastica</name>
    <dbReference type="NCBI Taxonomy" id="73025"/>
    <lineage>
        <taxon>Eukaryota</taxon>
        <taxon>Discoba</taxon>
        <taxon>Euglenozoa</taxon>
        <taxon>Euglenida</taxon>
        <taxon>Spirocuta</taxon>
        <taxon>Euglenophyceae</taxon>
        <taxon>Eutreptiales</taxon>
        <taxon>Eutreptiaceae</taxon>
        <taxon>Eutreptiella</taxon>
    </lineage>
</organism>
<proteinExistence type="inferred from homology"/>
<accession>A0A7S4LMH5</accession>
<evidence type="ECO:0000256" key="1">
    <source>
        <dbReference type="ARBA" id="ARBA00005775"/>
    </source>
</evidence>
<dbReference type="SMART" id="SM00543">
    <property type="entry name" value="MIF4G"/>
    <property type="match status" value="1"/>
</dbReference>
<gene>
    <name evidence="6" type="ORF">EGYM00163_LOCUS50674</name>
</gene>
<protein>
    <recommendedName>
        <fullName evidence="5">MIF4G domain-containing protein</fullName>
    </recommendedName>
</protein>
<feature type="compositionally biased region" description="Low complexity" evidence="4">
    <location>
        <begin position="564"/>
        <end position="573"/>
    </location>
</feature>
<name>A0A7S4LMH5_9EUGL</name>
<dbReference type="PANTHER" id="PTHR23253:SF9">
    <property type="entry name" value="EUKARYOTIC TRANSLATION INITIATION FACTOR 4 GAMMA 2"/>
    <property type="match status" value="1"/>
</dbReference>
<keyword evidence="2" id="KW-0396">Initiation factor</keyword>
<reference evidence="6" key="1">
    <citation type="submission" date="2021-01" db="EMBL/GenBank/DDBJ databases">
        <authorList>
            <person name="Corre E."/>
            <person name="Pelletier E."/>
            <person name="Niang G."/>
            <person name="Scheremetjew M."/>
            <person name="Finn R."/>
            <person name="Kale V."/>
            <person name="Holt S."/>
            <person name="Cochrane G."/>
            <person name="Meng A."/>
            <person name="Brown T."/>
            <person name="Cohen L."/>
        </authorList>
    </citation>
    <scope>NUCLEOTIDE SEQUENCE</scope>
    <source>
        <strain evidence="6">CCMP1594</strain>
    </source>
</reference>
<evidence type="ECO:0000313" key="6">
    <source>
        <dbReference type="EMBL" id="CAE0839302.1"/>
    </source>
</evidence>
<feature type="compositionally biased region" description="Basic and acidic residues" evidence="4">
    <location>
        <begin position="87"/>
        <end position="114"/>
    </location>
</feature>
<dbReference type="Gene3D" id="1.25.40.180">
    <property type="match status" value="3"/>
</dbReference>
<feature type="region of interest" description="Disordered" evidence="4">
    <location>
        <begin position="72"/>
        <end position="122"/>
    </location>
</feature>